<protein>
    <submittedName>
        <fullName evidence="1">Uncharacterized protein</fullName>
    </submittedName>
</protein>
<sequence length="39" mass="4203">MIGSAIADPIVGVRQVMSLGRIRHSPSSPSSLWKKCSYS</sequence>
<gene>
    <name evidence="1" type="ORF">MC7420_4856</name>
</gene>
<reference evidence="1 2" key="1">
    <citation type="submission" date="2008-07" db="EMBL/GenBank/DDBJ databases">
        <authorList>
            <person name="Tandeau de Marsac N."/>
            <person name="Ferriera S."/>
            <person name="Johnson J."/>
            <person name="Kravitz S."/>
            <person name="Beeson K."/>
            <person name="Sutton G."/>
            <person name="Rogers Y.-H."/>
            <person name="Friedman R."/>
            <person name="Frazier M."/>
            <person name="Venter J.C."/>
        </authorList>
    </citation>
    <scope>NUCLEOTIDE SEQUENCE [LARGE SCALE GENOMIC DNA]</scope>
    <source>
        <strain evidence="1 2">PCC 7420</strain>
    </source>
</reference>
<dbReference type="STRING" id="118168.MC7420_4856"/>
<dbReference type="AlphaFoldDB" id="B4VNQ9"/>
<accession>B4VNQ9</accession>
<proteinExistence type="predicted"/>
<name>B4VNQ9_9CYAN</name>
<keyword evidence="2" id="KW-1185">Reference proteome</keyword>
<evidence type="ECO:0000313" key="1">
    <source>
        <dbReference type="EMBL" id="EDX76600.1"/>
    </source>
</evidence>
<organism evidence="1 2">
    <name type="scientific">Coleofasciculus chthonoplastes PCC 7420</name>
    <dbReference type="NCBI Taxonomy" id="118168"/>
    <lineage>
        <taxon>Bacteria</taxon>
        <taxon>Bacillati</taxon>
        <taxon>Cyanobacteriota</taxon>
        <taxon>Cyanophyceae</taxon>
        <taxon>Coleofasciculales</taxon>
        <taxon>Coleofasciculaceae</taxon>
        <taxon>Coleofasciculus</taxon>
    </lineage>
</organism>
<dbReference type="Proteomes" id="UP000003835">
    <property type="component" value="Unassembled WGS sequence"/>
</dbReference>
<dbReference type="EMBL" id="DS989846">
    <property type="protein sequence ID" value="EDX76600.1"/>
    <property type="molecule type" value="Genomic_DNA"/>
</dbReference>
<evidence type="ECO:0000313" key="2">
    <source>
        <dbReference type="Proteomes" id="UP000003835"/>
    </source>
</evidence>
<dbReference type="HOGENOM" id="CLU_3307930_0_0_3"/>